<dbReference type="GO" id="GO:0008171">
    <property type="term" value="F:O-methyltransferase activity"/>
    <property type="evidence" value="ECO:0007669"/>
    <property type="project" value="InterPro"/>
</dbReference>
<evidence type="ECO:0000256" key="3">
    <source>
        <dbReference type="ARBA" id="ARBA00022691"/>
    </source>
</evidence>
<dbReference type="PANTHER" id="PTHR43712:SF1">
    <property type="entry name" value="HYPOTHETICAL O-METHYLTRANSFERASE (EUROFUNG)-RELATED"/>
    <property type="match status" value="1"/>
</dbReference>
<sequence>MASPLADTLDALAQRLAETAQALRSGNLSLETDMQQRMGLIAAGTDLIDAVSLPHDKVLLWLPQFTHITSIRLFIKWKAFEKIPTGDGADTSYAELAAQLGADVSLITRIARPLVANGTLKQTGADRIAHTTFSAMLATPNSIWAMVQLAFDDQLSSYVAMPRYFDRFGLAAEPMDRLQSVLAFSEGRLGATVWEIANSSEQRLRVFMLAMAAVEEQLPAIGDYDLGWAVQEASRSADRALVVDVGGGKGQALKGIFRATPGLPRHRCVLEDLPEVVEAAGRDDAELAGVQMVAVDFFKEQPVKGALVYYIRRCLHDYSDEECVKILRHISSAMVADSRLLIVEMLLGDRPSALQAAMDMAMLTLSGKERTLANFEDITGRAALKITKVSEIPGGSAVIECALA</sequence>
<dbReference type="SUPFAM" id="SSF46785">
    <property type="entry name" value="Winged helix' DNA-binding domain"/>
    <property type="match status" value="1"/>
</dbReference>
<keyword evidence="3" id="KW-0949">S-adenosyl-L-methionine</keyword>
<proteinExistence type="predicted"/>
<accession>A0AAJ0GZZ4</accession>
<dbReference type="Gene3D" id="1.10.10.10">
    <property type="entry name" value="Winged helix-like DNA-binding domain superfamily/Winged helix DNA-binding domain"/>
    <property type="match status" value="1"/>
</dbReference>
<gene>
    <name evidence="6" type="ORF">B0T15DRAFT_525798</name>
</gene>
<dbReference type="InterPro" id="IPR016461">
    <property type="entry name" value="COMT-like"/>
</dbReference>
<feature type="active site" description="Proton acceptor" evidence="4">
    <location>
        <position position="316"/>
    </location>
</feature>
<dbReference type="GO" id="GO:0032259">
    <property type="term" value="P:methylation"/>
    <property type="evidence" value="ECO:0007669"/>
    <property type="project" value="UniProtKB-KW"/>
</dbReference>
<dbReference type="Gene3D" id="3.40.50.150">
    <property type="entry name" value="Vaccinia Virus protein VP39"/>
    <property type="match status" value="1"/>
</dbReference>
<evidence type="ECO:0000313" key="6">
    <source>
        <dbReference type="EMBL" id="KAK3308970.1"/>
    </source>
</evidence>
<organism evidence="6 7">
    <name type="scientific">Chaetomium strumarium</name>
    <dbReference type="NCBI Taxonomy" id="1170767"/>
    <lineage>
        <taxon>Eukaryota</taxon>
        <taxon>Fungi</taxon>
        <taxon>Dikarya</taxon>
        <taxon>Ascomycota</taxon>
        <taxon>Pezizomycotina</taxon>
        <taxon>Sordariomycetes</taxon>
        <taxon>Sordariomycetidae</taxon>
        <taxon>Sordariales</taxon>
        <taxon>Chaetomiaceae</taxon>
        <taxon>Chaetomium</taxon>
    </lineage>
</organism>
<dbReference type="Pfam" id="PF00891">
    <property type="entry name" value="Methyltransf_2"/>
    <property type="match status" value="1"/>
</dbReference>
<evidence type="ECO:0000256" key="1">
    <source>
        <dbReference type="ARBA" id="ARBA00022603"/>
    </source>
</evidence>
<dbReference type="Proteomes" id="UP001273166">
    <property type="component" value="Unassembled WGS sequence"/>
</dbReference>
<evidence type="ECO:0000256" key="2">
    <source>
        <dbReference type="ARBA" id="ARBA00022679"/>
    </source>
</evidence>
<reference evidence="6" key="1">
    <citation type="journal article" date="2023" name="Mol. Phylogenet. Evol.">
        <title>Genome-scale phylogeny and comparative genomics of the fungal order Sordariales.</title>
        <authorList>
            <person name="Hensen N."/>
            <person name="Bonometti L."/>
            <person name="Westerberg I."/>
            <person name="Brannstrom I.O."/>
            <person name="Guillou S."/>
            <person name="Cros-Aarteil S."/>
            <person name="Calhoun S."/>
            <person name="Haridas S."/>
            <person name="Kuo A."/>
            <person name="Mondo S."/>
            <person name="Pangilinan J."/>
            <person name="Riley R."/>
            <person name="LaButti K."/>
            <person name="Andreopoulos B."/>
            <person name="Lipzen A."/>
            <person name="Chen C."/>
            <person name="Yan M."/>
            <person name="Daum C."/>
            <person name="Ng V."/>
            <person name="Clum A."/>
            <person name="Steindorff A."/>
            <person name="Ohm R.A."/>
            <person name="Martin F."/>
            <person name="Silar P."/>
            <person name="Natvig D.O."/>
            <person name="Lalanne C."/>
            <person name="Gautier V."/>
            <person name="Ament-Velasquez S.L."/>
            <person name="Kruys A."/>
            <person name="Hutchinson M.I."/>
            <person name="Powell A.J."/>
            <person name="Barry K."/>
            <person name="Miller A.N."/>
            <person name="Grigoriev I.V."/>
            <person name="Debuchy R."/>
            <person name="Gladieux P."/>
            <person name="Hiltunen Thoren M."/>
            <person name="Johannesson H."/>
        </authorList>
    </citation>
    <scope>NUCLEOTIDE SEQUENCE</scope>
    <source>
        <strain evidence="6">CBS 333.67</strain>
    </source>
</reference>
<dbReference type="EMBL" id="JAUDZG010000002">
    <property type="protein sequence ID" value="KAK3308970.1"/>
    <property type="molecule type" value="Genomic_DNA"/>
</dbReference>
<evidence type="ECO:0000256" key="4">
    <source>
        <dbReference type="PIRSR" id="PIRSR005739-1"/>
    </source>
</evidence>
<reference evidence="6" key="2">
    <citation type="submission" date="2023-06" db="EMBL/GenBank/DDBJ databases">
        <authorList>
            <consortium name="Lawrence Berkeley National Laboratory"/>
            <person name="Mondo S.J."/>
            <person name="Hensen N."/>
            <person name="Bonometti L."/>
            <person name="Westerberg I."/>
            <person name="Brannstrom I.O."/>
            <person name="Guillou S."/>
            <person name="Cros-Aarteil S."/>
            <person name="Calhoun S."/>
            <person name="Haridas S."/>
            <person name="Kuo A."/>
            <person name="Pangilinan J."/>
            <person name="Riley R."/>
            <person name="Labutti K."/>
            <person name="Andreopoulos B."/>
            <person name="Lipzen A."/>
            <person name="Chen C."/>
            <person name="Yanf M."/>
            <person name="Daum C."/>
            <person name="Ng V."/>
            <person name="Clum A."/>
            <person name="Steindorff A."/>
            <person name="Ohm R."/>
            <person name="Martin F."/>
            <person name="Silar P."/>
            <person name="Natvig D."/>
            <person name="Lalanne C."/>
            <person name="Gautier V."/>
            <person name="Ament-Velasquez S.L."/>
            <person name="Kruys A."/>
            <person name="Hutchinson M.I."/>
            <person name="Powell A.J."/>
            <person name="Barry K."/>
            <person name="Miller A.N."/>
            <person name="Grigoriev I.V."/>
            <person name="Debuchy R."/>
            <person name="Gladieux P."/>
            <person name="Thoren M.H."/>
            <person name="Johannesson H."/>
        </authorList>
    </citation>
    <scope>NUCLEOTIDE SEQUENCE</scope>
    <source>
        <strain evidence="6">CBS 333.67</strain>
    </source>
</reference>
<dbReference type="InterPro" id="IPR001077">
    <property type="entry name" value="COMT_C"/>
</dbReference>
<dbReference type="InterPro" id="IPR029063">
    <property type="entry name" value="SAM-dependent_MTases_sf"/>
</dbReference>
<dbReference type="PANTHER" id="PTHR43712">
    <property type="entry name" value="PUTATIVE (AFU_ORTHOLOGUE AFUA_4G14580)-RELATED"/>
    <property type="match status" value="1"/>
</dbReference>
<keyword evidence="1" id="KW-0489">Methyltransferase</keyword>
<dbReference type="RefSeq" id="XP_062724750.1">
    <property type="nucleotide sequence ID" value="XM_062868870.1"/>
</dbReference>
<protein>
    <submittedName>
        <fullName evidence="6">O-methyltransferase-domain-containing protein</fullName>
    </submittedName>
</protein>
<keyword evidence="7" id="KW-1185">Reference proteome</keyword>
<comment type="caution">
    <text evidence="6">The sequence shown here is derived from an EMBL/GenBank/DDBJ whole genome shotgun (WGS) entry which is preliminary data.</text>
</comment>
<dbReference type="PROSITE" id="PS51683">
    <property type="entry name" value="SAM_OMT_II"/>
    <property type="match status" value="1"/>
</dbReference>
<evidence type="ECO:0000259" key="5">
    <source>
        <dbReference type="Pfam" id="PF00891"/>
    </source>
</evidence>
<dbReference type="AlphaFoldDB" id="A0AAJ0GZZ4"/>
<dbReference type="InterPro" id="IPR036388">
    <property type="entry name" value="WH-like_DNA-bd_sf"/>
</dbReference>
<keyword evidence="2" id="KW-0808">Transferase</keyword>
<dbReference type="SUPFAM" id="SSF53335">
    <property type="entry name" value="S-adenosyl-L-methionine-dependent methyltransferases"/>
    <property type="match status" value="1"/>
</dbReference>
<name>A0AAJ0GZZ4_9PEZI</name>
<feature type="domain" description="O-methyltransferase C-terminal" evidence="5">
    <location>
        <begin position="189"/>
        <end position="382"/>
    </location>
</feature>
<dbReference type="GeneID" id="87887699"/>
<dbReference type="PIRSF" id="PIRSF005739">
    <property type="entry name" value="O-mtase"/>
    <property type="match status" value="1"/>
</dbReference>
<dbReference type="InterPro" id="IPR036390">
    <property type="entry name" value="WH_DNA-bd_sf"/>
</dbReference>
<evidence type="ECO:0000313" key="7">
    <source>
        <dbReference type="Proteomes" id="UP001273166"/>
    </source>
</evidence>